<evidence type="ECO:0000256" key="21">
    <source>
        <dbReference type="ARBA" id="ARBA00022890"/>
    </source>
</evidence>
<dbReference type="SUPFAM" id="SSF56502">
    <property type="entry name" value="gp120 core"/>
    <property type="match status" value="2"/>
</dbReference>
<dbReference type="InterPro" id="IPR000777">
    <property type="entry name" value="HIV1_Gp120"/>
</dbReference>
<dbReference type="GO" id="GO:0055036">
    <property type="term" value="C:virion membrane"/>
    <property type="evidence" value="ECO:0007669"/>
    <property type="project" value="UniProtKB-SubCell"/>
</dbReference>
<dbReference type="FunFam" id="2.170.40.20:FF:000001">
    <property type="entry name" value="Envelope glycoprotein gp160"/>
    <property type="match status" value="1"/>
</dbReference>
<dbReference type="FunFam" id="2.170.40.20:FF:000003">
    <property type="entry name" value="Envelope glycoprotein gp160"/>
    <property type="match status" value="1"/>
</dbReference>
<evidence type="ECO:0000256" key="19">
    <source>
        <dbReference type="ARBA" id="ARBA00022870"/>
    </source>
</evidence>
<evidence type="ECO:0000256" key="33">
    <source>
        <dbReference type="HAMAP-Rule" id="MF_04083"/>
    </source>
</evidence>
<evidence type="ECO:0000256" key="22">
    <source>
        <dbReference type="ARBA" id="ARBA00022989"/>
    </source>
</evidence>
<keyword evidence="10 33" id="KW-1165">Clathrin-mediated endocytosis of virus by host</keyword>
<dbReference type="InterPro" id="IPR037527">
    <property type="entry name" value="Gp160"/>
</dbReference>
<keyword evidence="17 33" id="KW-1161">Viral attachment to host cell</keyword>
<evidence type="ECO:0000256" key="17">
    <source>
        <dbReference type="ARBA" id="ARBA00022804"/>
    </source>
</evidence>
<keyword evidence="22 33" id="KW-1133">Transmembrane helix</keyword>
<evidence type="ECO:0000256" key="12">
    <source>
        <dbReference type="ARBA" id="ARBA00022595"/>
    </source>
</evidence>
<feature type="disulfide bond" evidence="33">
    <location>
        <begin position="228"/>
        <end position="239"/>
    </location>
</feature>
<dbReference type="FunFam" id="1.10.287.210:FF:000001">
    <property type="entry name" value="Envelope glycoprotein gp160"/>
    <property type="match status" value="1"/>
</dbReference>
<evidence type="ECO:0000256" key="20">
    <source>
        <dbReference type="ARBA" id="ARBA00022879"/>
    </source>
</evidence>
<evidence type="ECO:0000256" key="25">
    <source>
        <dbReference type="ARBA" id="ARBA00023136"/>
    </source>
</evidence>
<dbReference type="GO" id="GO:0019064">
    <property type="term" value="P:fusion of virus membrane with host plasma membrane"/>
    <property type="evidence" value="ECO:0007669"/>
    <property type="project" value="UniProtKB-UniRule"/>
</dbReference>
<dbReference type="Gene3D" id="2.170.40.20">
    <property type="entry name" value="Human immunodeficiency virus 1, Gp160, envelope glycoprotein"/>
    <property type="match status" value="2"/>
</dbReference>
<name>A0A649UNZ4_HV1</name>
<evidence type="ECO:0000256" key="14">
    <source>
        <dbReference type="ARBA" id="ARBA00022692"/>
    </source>
</evidence>
<evidence type="ECO:0000256" key="29">
    <source>
        <dbReference type="ARBA" id="ARBA00023280"/>
    </source>
</evidence>
<feature type="region of interest" description="MPER; binding to GalCer" evidence="33">
    <location>
        <begin position="647"/>
        <end position="668"/>
    </location>
</feature>
<keyword evidence="23 33" id="KW-1039">Host endosome</keyword>
<keyword evidence="20 33" id="KW-0261">Viral envelope protein</keyword>
<feature type="region of interest" description="Disordered" evidence="35">
    <location>
        <begin position="703"/>
        <end position="727"/>
    </location>
</feature>
<feature type="short sequence motif" description="Di-leucine internalization motif" evidence="33">
    <location>
        <begin position="840"/>
        <end position="841"/>
    </location>
</feature>
<keyword evidence="14 33" id="KW-0812">Transmembrane</keyword>
<evidence type="ECO:0000256" key="18">
    <source>
        <dbReference type="ARBA" id="ARBA00022844"/>
    </source>
</evidence>
<keyword evidence="31 33" id="KW-1160">Virus entry into host cell</keyword>
<evidence type="ECO:0000256" key="24">
    <source>
        <dbReference type="ARBA" id="ARBA00023054"/>
    </source>
</evidence>
<dbReference type="FunFam" id="1.20.5.490:FF:000001">
    <property type="entry name" value="Envelope glycoprotein gp160"/>
    <property type="match status" value="1"/>
</dbReference>
<feature type="transmembrane region" description="Helical" evidence="34">
    <location>
        <begin position="663"/>
        <end position="690"/>
    </location>
</feature>
<comment type="function">
    <text evidence="33">Surface protein gp120: Attaches the virus to the host lymphoid cell by binding to the primary receptor CD4. This interaction induces a structural rearrangement creating a high affinity binding site for a chemokine coreceptor like CXCR4 and/or CCR5. Acts as a ligand for CD209/DC-SIGN and CLEC4M/DC-SIGNR, which are respectively found on dendritic cells (DCs), and on endothelial cells of liver sinusoids and lymph node sinuses. These interactions allow capture of viral particles at mucosal surfaces by these cells and subsequent transmission to permissive cells. HIV subverts the migration properties of dendritic cells to gain access to CD4+ T-cells in lymph nodes. Virus transmission to permissive T-cells occurs either in trans (without DCs infection, through viral capture and transmission), or in cis (following DCs productive infection, through the usual CD4-gp120 interaction), thereby inducing a robust infection. In trans infection, bound virions remain infectious over days and it is proposed that they are not degraded, but protected in non-lysosomal acidic organelles within the DCs close to the cell membrane thus contributing to the viral infectious potential during DCs' migration from the periphery to the lymphoid tissues. On arrival at lymphoid tissues, intact virions recycle back to DCs' cell surface allowing virus transmission to CD4+ T-cells.</text>
</comment>
<evidence type="ECO:0000256" key="3">
    <source>
        <dbReference type="ARBA" id="ARBA00004505"/>
    </source>
</evidence>
<comment type="domain">
    <text evidence="33 34">The 17 amino acids long immunosuppressive region is present in many retroviral envelope proteins. Synthetic peptides derived from this relatively conserved sequence inhibit immune function in vitro and in vivo.</text>
</comment>
<comment type="domain">
    <text evidence="33">The CD4-binding region is targeted by the antibody b12.</text>
</comment>
<feature type="disulfide bond" evidence="33">
    <location>
        <begin position="583"/>
        <end position="589"/>
    </location>
</feature>
<keyword evidence="18 33" id="KW-0946">Virion</keyword>
<dbReference type="GO" id="GO:0005198">
    <property type="term" value="F:structural molecule activity"/>
    <property type="evidence" value="ECO:0007669"/>
    <property type="project" value="UniProtKB-UniRule"/>
</dbReference>
<dbReference type="HAMAP" id="MF_04083">
    <property type="entry name" value="HIV_ENV"/>
    <property type="match status" value="1"/>
</dbReference>
<dbReference type="EMBL" id="MN617374">
    <property type="protein sequence ID" value="QGJ16666.1"/>
    <property type="molecule type" value="Genomic_DNA"/>
</dbReference>
<comment type="miscellaneous">
    <text evidence="33">Inhibitors targeting HIV-1 viral envelope proteins are used as antiretroviral drugs. Attachment of virions to the cell surface via non-specific interactions and CD4 binding can be blocked by inhibitors that include cyanovirin-N, cyclotriazadisulfonamide analogs, PRO 2000, TNX 355 and PRO 542. In addition, BMS 806 can block CD4-induced conformational changes. Env interactions with the coreceptor molecules can be targeted by CCR5 antagonists including SCH-D, maraviroc (UK 427857) and aplaviroc (GW 873140), and the CXCR4 antagonist AMD 070. Fusion of viral and cellular membranes can be inhibited by peptides such as enfuvirtide and tifuvirtide (T 1249). Resistance to inhibitors associated with mutations in Env are observed. Most of the time, single mutations confer only a modest reduction in drug susceptibility. Combination of several mutations is usually required to develop a high-level drug resistance.</text>
</comment>
<dbReference type="GO" id="GO:0019082">
    <property type="term" value="P:viral protein processing"/>
    <property type="evidence" value="ECO:0007669"/>
    <property type="project" value="UniProtKB-UniRule"/>
</dbReference>
<proteinExistence type="inferred from homology"/>
<dbReference type="GO" id="GO:0052031">
    <property type="term" value="P:symbiont-mediated perturbation of host defense response"/>
    <property type="evidence" value="ECO:0007669"/>
    <property type="project" value="UniProtKB-UniRule"/>
</dbReference>
<dbReference type="Gene3D" id="1.20.5.490">
    <property type="entry name" value="Single helix bin"/>
    <property type="match status" value="1"/>
</dbReference>
<comment type="domain">
    <text evidence="33">Some of the most genetically diverse regions of the viral genome are present in Env. They are called variable regions 1 through 5 (V1 through V5). Coreceptor usage of gp120 is determined mainly by the primary structure of the third variable region (V3) in the outer domain of gp120. The sequence of V3 determines which coreceptor, CCR5 and/or CXCR4 (corresponding to R5/macrophage, X4/T cell and R5X4/T cell and macrophage tropism), is used to trigger the fusion potential of the Env complex, and hence which cells the virus can infect. Binding to CCR5 involves a region adjacent in addition to V3.</text>
</comment>
<accession>A0A649UNZ4</accession>
<dbReference type="GO" id="GO:0039654">
    <property type="term" value="P:fusion of virus membrane with host endosome membrane"/>
    <property type="evidence" value="ECO:0007669"/>
    <property type="project" value="UniProtKB-UniRule"/>
</dbReference>
<comment type="subunit">
    <text evidence="32">The mature envelope protein (Env) consists of a homotrimer of non-covalently associated gp120-gp41 heterodimers. The resulting complex protrudes from the virus surface as a spike. There seems to be as few as 10 spikes on the average virion. Interacts with host CD4, CCR5 and CXCR4. Gp120 also interacts with the C-type lectins CD209/DC-SIGN and CLEC4M/DC-SIGNR (collectively referred to as DC-SIGN(R)). Gp120 and gp41 interact with GalCer. Gp120 interacts with host ITGA4/ITGB7 complex; on CD4+ T-cells, this interaction results in rapid activation of integrin ITGAL/LFA-1, which facilitates efficient cell-to-cell spreading of HIV-1. Gp120 interacts with cell-associated heparan sulfate; this interaction increases virus infectivity on permissive cells and may be involved in infection of CD4- cells.</text>
</comment>
<comment type="miscellaneous">
    <text evidence="33">HIV-1 lineages are divided in three main groups, M (for Major), O (for Outlier), and N (for New, or Non-M, Non-O). The vast majority of strains found worldwide belong to the group M. Group O seems to be endemic to and largely confined to Cameroon and neighboring countries in West Central Africa, where these viruses represent a small minority of HIV-1 strains. The group N is represented by a limited number of isolates from Cameroonian persons. The group M is further subdivided in 9 clades or subtypes (A to D, F to H, J and K).</text>
</comment>
<feature type="lipid moiety-binding region" description="S-palmitoyl cysteine; by host" evidence="33">
    <location>
        <position position="822"/>
    </location>
</feature>
<dbReference type="GO" id="GO:0020002">
    <property type="term" value="C:host cell plasma membrane"/>
    <property type="evidence" value="ECO:0007669"/>
    <property type="project" value="UniProtKB-SubCell"/>
</dbReference>
<evidence type="ECO:0000256" key="9">
    <source>
        <dbReference type="ARBA" id="ARBA00022511"/>
    </source>
</evidence>
<comment type="PTM">
    <text evidence="33">Palmitoylation of the transmembrane protein and of Env polyprotein (prior to its proteolytic cleavage) is essential for their association with host cell membrane lipid rafts. Palmitoylation is therefore required for envelope trafficking to classical lipid rafts, but not for viral replication.</text>
</comment>
<keyword evidence="16 33" id="KW-0732">Signal</keyword>
<evidence type="ECO:0000256" key="26">
    <source>
        <dbReference type="ARBA" id="ARBA00023139"/>
    </source>
</evidence>
<evidence type="ECO:0000256" key="1">
    <source>
        <dbReference type="ARBA" id="ARBA00004402"/>
    </source>
</evidence>
<evidence type="ECO:0000256" key="28">
    <source>
        <dbReference type="ARBA" id="ARBA00023180"/>
    </source>
</evidence>
<keyword evidence="11 33" id="KW-0945">Host-virus interaction</keyword>
<organism evidence="38">
    <name type="scientific">Human immunodeficiency virus type 1</name>
    <name type="common">HIV-1</name>
    <dbReference type="NCBI Taxonomy" id="11676"/>
    <lineage>
        <taxon>Viruses</taxon>
        <taxon>Riboviria</taxon>
        <taxon>Pararnavirae</taxon>
        <taxon>Artverviricota</taxon>
        <taxon>Revtraviricetes</taxon>
        <taxon>Ortervirales</taxon>
        <taxon>Retroviridae</taxon>
        <taxon>Orthoretrovirinae</taxon>
        <taxon>Lentivirus</taxon>
        <taxon>Lentivirus humimdef1</taxon>
    </lineage>
</organism>
<organismHost>
    <name type="scientific">Homo sapiens</name>
    <name type="common">Human</name>
    <dbReference type="NCBI Taxonomy" id="9606"/>
</organismHost>
<evidence type="ECO:0000256" key="23">
    <source>
        <dbReference type="ARBA" id="ARBA00023046"/>
    </source>
</evidence>
<evidence type="ECO:0000256" key="4">
    <source>
        <dbReference type="ARBA" id="ARBA00004563"/>
    </source>
</evidence>
<evidence type="ECO:0000256" key="35">
    <source>
        <dbReference type="SAM" id="MobiDB-lite"/>
    </source>
</evidence>
<comment type="subcellular location">
    <subcellularLocation>
        <location evidence="3">Host cell membrane</location>
        <topology evidence="3">Peripheral membrane protein</topology>
    </subcellularLocation>
    <subcellularLocation>
        <location evidence="1">Host cell membrane</location>
        <topology evidence="1">Single-pass type I membrane protein</topology>
    </subcellularLocation>
    <subcellularLocation>
        <location evidence="2">Host endosome membrane</location>
        <topology evidence="2">Peripheral membrane protein</topology>
    </subcellularLocation>
    <subcellularLocation>
        <location evidence="5">Host endosome membrane</location>
        <topology evidence="5">Single-pass type I membrane protein</topology>
    </subcellularLocation>
    <subcellularLocation>
        <location evidence="6">Virion membrane</location>
        <topology evidence="6">Peripheral membrane protein</topology>
    </subcellularLocation>
    <subcellularLocation>
        <location evidence="4">Virion membrane</location>
        <topology evidence="4">Single-pass type I membrane protein</topology>
    </subcellularLocation>
</comment>
<gene>
    <name evidence="33 38" type="primary">env</name>
</gene>
<evidence type="ECO:0000256" key="8">
    <source>
        <dbReference type="ARBA" id="ARBA00022510"/>
    </source>
</evidence>
<evidence type="ECO:0000256" key="2">
    <source>
        <dbReference type="ARBA" id="ARBA00004433"/>
    </source>
</evidence>
<dbReference type="GO" id="GO:0019062">
    <property type="term" value="P:virion attachment to host cell"/>
    <property type="evidence" value="ECO:0007669"/>
    <property type="project" value="UniProtKB-UniRule"/>
</dbReference>
<keyword evidence="7 33" id="KW-1168">Fusion of virus membrane with host membrane</keyword>
<keyword evidence="9 33" id="KW-1032">Host cell membrane</keyword>
<keyword evidence="28 33" id="KW-0325">Glycoprotein</keyword>
<feature type="topological domain" description="Cytoplasmic" evidence="33">
    <location>
        <begin position="691"/>
        <end position="841"/>
    </location>
</feature>
<keyword evidence="19 33" id="KW-1043">Host membrane</keyword>
<reference evidence="38" key="1">
    <citation type="submission" date="2019-10" db="EMBL/GenBank/DDBJ databases">
        <title>HIV-1 Pseudoviruses Constructed in China Regulatory Laboratory.</title>
        <authorList>
            <person name="Nie J."/>
            <person name="Huang W."/>
            <person name="Liu Q."/>
            <person name="Wang Y."/>
        </authorList>
    </citation>
    <scope>NUCLEOTIDE SEQUENCE</scope>
    <source>
        <strain evidence="38">HeB5.10</strain>
    </source>
</reference>
<dbReference type="CDD" id="cd09909">
    <property type="entry name" value="HIV-1-like_HR1-HR2"/>
    <property type="match status" value="1"/>
</dbReference>
<evidence type="ECO:0000256" key="6">
    <source>
        <dbReference type="ARBA" id="ARBA00004650"/>
    </source>
</evidence>
<feature type="chain" id="PRO_5029068969" description="Transmembrane protein gp41" evidence="33">
    <location>
        <begin position="496"/>
        <end position="841"/>
    </location>
</feature>
<dbReference type="InterPro" id="IPR000328">
    <property type="entry name" value="GP41-like"/>
</dbReference>
<evidence type="ECO:0000256" key="27">
    <source>
        <dbReference type="ARBA" id="ARBA00023157"/>
    </source>
</evidence>
<comment type="PTM">
    <text evidence="33">Specific enzymatic cleavages in vivo yield mature proteins. Envelope glycoproteins are synthesized as a inactive precursor that is heavily N-glycosylated and processed likely by host cell furin in the Golgi to yield the mature SU and TM proteins. The cleavage site between SU and TM requires the minimal sequence [KR]-X-[KR]-R. About 2 of the 9 disulfide bonds of gp41 are reduced by P4HB/PDI, following binding to CD4 receptor.</text>
</comment>
<keyword evidence="26 33" id="KW-0564">Palmitate</keyword>
<dbReference type="GO" id="GO:1903908">
    <property type="term" value="P:positive regulation of plasma membrane raft polarization"/>
    <property type="evidence" value="ECO:0007669"/>
    <property type="project" value="UniProtKB-UniRule"/>
</dbReference>
<evidence type="ECO:0000256" key="16">
    <source>
        <dbReference type="ARBA" id="ARBA00022729"/>
    </source>
</evidence>
<comment type="domain">
    <text evidence="33">The YXXL motif is involved in determining the exact site of viral release at the surface of infected mononuclear cells and promotes endocytosis. YXXL and di-leucine endocytosis motifs interact directly or indirectly with the clathrin adapter complexes, opperate independently, and their activities are not additive.</text>
</comment>
<keyword evidence="12 33" id="KW-1162">Viral penetration into host cytoplasm</keyword>
<feature type="lipid moiety-binding region" description="S-palmitoyl cysteine; by host" evidence="33">
    <location>
        <position position="749"/>
    </location>
</feature>
<comment type="domain">
    <text evidence="33">The membrane proximal external region (MPER) present in gp41 is a tryptophan-rich region recognized by the antibodies 2F5, Z13, and 4E10. MPER seems to play a role in fusion.</text>
</comment>
<keyword evidence="25 33" id="KW-0472">Membrane</keyword>
<comment type="caution">
    <text evidence="33 34">Lacks conserved residue(s) required for the propagation of feature annotation.</text>
</comment>
<keyword evidence="30 33" id="KW-0449">Lipoprotein</keyword>
<keyword evidence="29 33" id="KW-0899">Viral immunoevasion</keyword>
<dbReference type="GO" id="GO:0016020">
    <property type="term" value="C:membrane"/>
    <property type="evidence" value="ECO:0007669"/>
    <property type="project" value="UniProtKB-UniRule"/>
</dbReference>
<evidence type="ECO:0000259" key="37">
    <source>
        <dbReference type="Pfam" id="PF00517"/>
    </source>
</evidence>
<evidence type="ECO:0000256" key="34">
    <source>
        <dbReference type="RuleBase" id="RU363095"/>
    </source>
</evidence>
<evidence type="ECO:0000256" key="15">
    <source>
        <dbReference type="ARBA" id="ARBA00022703"/>
    </source>
</evidence>
<keyword evidence="21 33" id="KW-1164">Virus endocytosis by host</keyword>
<evidence type="ECO:0000256" key="7">
    <source>
        <dbReference type="ARBA" id="ARBA00022506"/>
    </source>
</evidence>
<keyword evidence="24 33" id="KW-0175">Coiled coil</keyword>
<evidence type="ECO:0000256" key="11">
    <source>
        <dbReference type="ARBA" id="ARBA00022581"/>
    </source>
</evidence>
<feature type="site" description="Cleavage; by host furin" evidence="33">
    <location>
        <begin position="495"/>
        <end position="496"/>
    </location>
</feature>
<evidence type="ECO:0000259" key="36">
    <source>
        <dbReference type="Pfam" id="PF00516"/>
    </source>
</evidence>
<evidence type="ECO:0000256" key="31">
    <source>
        <dbReference type="ARBA" id="ARBA00023296"/>
    </source>
</evidence>
<keyword evidence="27 33" id="KW-1015">Disulfide bond</keyword>
<comment type="subcellular location">
    <molecule>Surface protein gp120</molecule>
    <subcellularLocation>
        <location evidence="33">Virion membrane</location>
        <topology evidence="33">Peripheral membrane protein</topology>
    </subcellularLocation>
    <subcellularLocation>
        <location evidence="33">Host cell membrane</location>
        <topology evidence="33">Peripheral membrane protein</topology>
    </subcellularLocation>
    <subcellularLocation>
        <location evidence="33">Host endosome membrane</location>
        <topology evidence="33">Single-pass type I membrane protein</topology>
    </subcellularLocation>
    <text evidence="33">The surface protein is not anchored to the viral envelope, but associates with the extravirion surface through its binding to TM. It is probably concentrated at the site of budding and incorporated into the virions possibly by contacts between the cytoplasmic tail of Env and the N-terminus of Gag.</text>
</comment>
<feature type="region of interest" description="CD4-binding loop" evidence="33">
    <location>
        <begin position="361"/>
        <end position="371"/>
    </location>
</feature>
<keyword evidence="13 33" id="KW-0165">Cleavage on pair of basic residues</keyword>
<evidence type="ECO:0000256" key="30">
    <source>
        <dbReference type="ARBA" id="ARBA00023288"/>
    </source>
</evidence>
<feature type="region of interest" description="V5" evidence="33">
    <location>
        <begin position="445"/>
        <end position="455"/>
    </location>
</feature>
<evidence type="ECO:0000256" key="13">
    <source>
        <dbReference type="ARBA" id="ARBA00022685"/>
    </source>
</evidence>
<evidence type="ECO:0000256" key="5">
    <source>
        <dbReference type="ARBA" id="ARBA00004578"/>
    </source>
</evidence>
<dbReference type="GO" id="GO:0075512">
    <property type="term" value="P:clathrin-dependent endocytosis of virus by host cell"/>
    <property type="evidence" value="ECO:0007669"/>
    <property type="project" value="UniProtKB-UniRule"/>
</dbReference>
<dbReference type="GO" id="GO:0044175">
    <property type="term" value="C:host cell endosome membrane"/>
    <property type="evidence" value="ECO:0007669"/>
    <property type="project" value="UniProtKB-SubCell"/>
</dbReference>
<feature type="transmembrane region" description="Helical" evidence="34">
    <location>
        <begin position="496"/>
        <end position="520"/>
    </location>
</feature>
<feature type="coiled-coil region" evidence="33">
    <location>
        <begin position="618"/>
        <end position="652"/>
    </location>
</feature>
<dbReference type="Pfam" id="PF00516">
    <property type="entry name" value="GP120"/>
    <property type="match status" value="1"/>
</dbReference>
<feature type="disulfide bond" evidence="33">
    <location>
        <begin position="218"/>
        <end position="247"/>
    </location>
</feature>
<dbReference type="SUPFAM" id="SSF58069">
    <property type="entry name" value="Virus ectodomain"/>
    <property type="match status" value="1"/>
</dbReference>
<comment type="PTM">
    <text evidence="33">Highly glycosylated by host. The high number of glycan on the protein is reffered to as 'glycan shield' because it contributes to hide protein sequence from adaptive immune system.</text>
</comment>
<feature type="domain" description="Human immunodeficiency virus 1 envelope glycoprotein Gp120" evidence="36">
    <location>
        <begin position="33"/>
        <end position="495"/>
    </location>
</feature>
<dbReference type="Pfam" id="PF00517">
    <property type="entry name" value="GP41"/>
    <property type="match status" value="1"/>
</dbReference>
<comment type="function">
    <text evidence="33">Envelope glycoprotein gp160: Oligomerizes in the host endoplasmic reticulum into predominantly trimers. In a second time, gp160 transits in the host Golgi, where glycosylation is completed. The precursor is then proteolytically cleaved in the trans-Golgi and thereby activated by cellular furin or furin-like proteases to produce gp120 and gp41.</text>
</comment>
<protein>
    <recommendedName>
        <fullName evidence="33">Envelope glycoprotein gp160</fullName>
    </recommendedName>
    <alternativeName>
        <fullName evidence="33">Env polyprotein</fullName>
    </alternativeName>
    <component>
        <recommendedName>
            <fullName evidence="33">Surface protein gp120</fullName>
            <shortName evidence="33">SU</shortName>
        </recommendedName>
        <alternativeName>
            <fullName evidence="33">Glycoprotein 120</fullName>
            <shortName evidence="33">gp120</shortName>
        </alternativeName>
    </component>
    <component>
        <recommendedName>
            <fullName evidence="33">Transmembrane protein gp41</fullName>
            <shortName evidence="33">TM</shortName>
        </recommendedName>
        <alternativeName>
            <fullName evidence="33">Glycoprotein 41</fullName>
            <shortName evidence="33">gp41</shortName>
        </alternativeName>
    </component>
</protein>
<feature type="short sequence motif" description="YXXL motif; contains endocytosis signal" evidence="33">
    <location>
        <begin position="697"/>
        <end position="700"/>
    </location>
</feature>
<dbReference type="GO" id="GO:0019031">
    <property type="term" value="C:viral envelope"/>
    <property type="evidence" value="ECO:0007669"/>
    <property type="project" value="UniProtKB-KW"/>
</dbReference>
<evidence type="ECO:0000256" key="32">
    <source>
        <dbReference type="ARBA" id="ARBA00062028"/>
    </source>
</evidence>
<evidence type="ECO:0000256" key="10">
    <source>
        <dbReference type="ARBA" id="ARBA00022570"/>
    </source>
</evidence>
<comment type="similarity">
    <text evidence="33">Belongs to the HIV-1 env protein family.</text>
</comment>
<dbReference type="InterPro" id="IPR036377">
    <property type="entry name" value="Gp120_core_sf"/>
</dbReference>
<keyword evidence="8 33" id="KW-1170">Fusion of virus membrane with host endosomal membrane</keyword>
<keyword evidence="15 33" id="KW-0053">Apoptosis</keyword>
<feature type="disulfide bond" evidence="33">
    <location>
        <begin position="53"/>
        <end position="73"/>
    </location>
</feature>
<evidence type="ECO:0000313" key="38">
    <source>
        <dbReference type="EMBL" id="QGJ16666.1"/>
    </source>
</evidence>
<comment type="function">
    <text evidence="33">Transmembrane protein gp41: Acts as a class I viral fusion protein. Under the current model, the protein has at least 3 conformational states: pre-fusion native state, pre-hairpin intermediate state, and post-fusion hairpin state. During fusion of viral and target intracellular membranes, the coiled coil regions (heptad repeats) assume a trimer-of-hairpins structure, positioning the fusion peptide in close proximity to the C-terminal region of the ectodomain. The formation of this structure appears to drive apposition and subsequent fusion of viral and target cell membranes. Complete fusion occurs in host cell endosomes and is dynamin-dependent, however some lipid transfer might occur at the plasma membrane. The virus undergoes clathrin-dependent internalization long before endosomal fusion, thus minimizing the surface exposure of conserved viral epitopes during fusion and reducing the efficacy of inhibitors targeting these epitopes. Membranes fusion leads to delivery of the nucleocapsid into the cytoplasm.</text>
</comment>
<dbReference type="Gene3D" id="1.10.287.210">
    <property type="match status" value="1"/>
</dbReference>
<feature type="region of interest" description="Immunosuppression" evidence="33">
    <location>
        <begin position="559"/>
        <end position="577"/>
    </location>
</feature>
<feature type="domain" description="Retroviral envelope protein GP41-like" evidence="37">
    <location>
        <begin position="515"/>
        <end position="703"/>
    </location>
</feature>
<dbReference type="GO" id="GO:1903911">
    <property type="term" value="P:positive regulation of receptor clustering"/>
    <property type="evidence" value="ECO:0007669"/>
    <property type="project" value="UniProtKB-UniRule"/>
</dbReference>
<feature type="chain" id="PRO_5029068970" description="Envelope glycoprotein gp160" evidence="33">
    <location>
        <begin position="32"/>
        <end position="841"/>
    </location>
</feature>
<comment type="subunit">
    <text evidence="33">The mature envelope protein (Env) consists of a homotrimer of non-covalently associated gp120-gp41 heterodimers. The resulting complex protrudes from the virus surface as a spike. There seems to be as few as 10 spikes on the average virion. Surface protein gp120 interacts with host CD4, CCR5 and CXCR4. Gp120 also interacts with the C-type lectins CD209/DC-SIGN and CLEC4M/DC-SIGNR (collectively referred to as DC-SIGN(R)). Gp120 and gp41 interact with GalCer. Gp120 interacts with host ITGA4/ITGB7 complex; on CD4+ T-cells, this interaction results in rapid activation of integrin ITGAL/LFA-1, which facilitates efficient cell-to-cell spreading of HIV-1. Gp120 interacts with cell-associated heparan sulfate; this interaction increases virus infectivity on permissive cells and may be involved in infection of CD4- cells.</text>
</comment>
<sequence>MRVTGIRRNYQPLWRWGALLLGMLMICNAAENLWVTVYYGVPVWKEATTTLFCASDAKAYDTEVHNVWATHACVPTDPNPQEVVLENVTENFNMWKNDMVEQMHEDIISLWDQSLKPCVKLTPLCVTLNCTNLKNTTDTSSNTSSVTEGGEIKNCSFNITTNIRDKVKDYALFYKLDIVPIDEDKNDSTSYRLINCNTSVITQACPKVSFEPIPIHYCAPAGFAILKCNNKTYNGTGPCTNVSTVQCTHGIRPVVSTQLLLNGSLAEEEVVIRSINFTDNTKVIIVQLNESVEINCTRPNNNTRKSINIGPGQAWYTTGQIIGDIRQAHCNISETKWNNTLKKITEKLREIYNKTIIFNQSSGGDPEIVMHSFNCGGEFFYCNTSQLFNNNITGNNTISLPCRIKQIINMWQGVGKAMYAPPIAGQIRCSSNITGLLLTRDGGNESRTNETFRPGGGDMKDNWRSELYKYKVVKIEPLGVAPTKAKRRVVQREKRAVGMLGAMFLGFLGAAGSTMGAASITLTVQARQLLSGIVQQQRNLLMAIEAQQHMLQLTVWGIKQLQARVLAVERYLKDQQLLGIWGCSGKLICTTAVPWNASWSNKTLGDIWNNMTWMEWEREIENYTREIYTLIEKSQNQQEKNELELLELDKWASLWNWFDITNWLWYIRIFIMIVGGLVGLRIVFAVLSIVNRARQGYSPLSLQTRFPTQRGPGRPEEIEEGGGERDRDRSERLVNGLLTLIWEDLRNLCLFSYHRLRDLLLIVARTVELLGRRGWEALKYWWNLLQYWIQELKNSAVSLLNAIAIAVAEGTDRVIEVARRACRAILNIPTRIRQGLERALL</sequence>
<comment type="subcellular location">
    <molecule>Transmembrane protein gp41</molecule>
    <subcellularLocation>
        <location evidence="33">Virion membrane</location>
        <topology evidence="33">Single-pass type I membrane protein</topology>
    </subcellularLocation>
    <subcellularLocation>
        <location evidence="33">Host cell membrane</location>
        <topology evidence="33">Single-pass type I membrane protein</topology>
    </subcellularLocation>
    <subcellularLocation>
        <location evidence="33">Host endosome membrane</location>
        <topology evidence="33">Single-pass type I membrane protein</topology>
    </subcellularLocation>
    <text evidence="33">It is probably concentrated at the site of budding and incorporated into the virions possibly by contacts between the cytoplasmic tail of Env and the N-terminus of Gag.</text>
</comment>